<proteinExistence type="predicted"/>
<dbReference type="InterPro" id="IPR005122">
    <property type="entry name" value="Uracil-DNA_glycosylase-like"/>
</dbReference>
<dbReference type="RefSeq" id="WP_186346473.1">
    <property type="nucleotide sequence ID" value="NZ_BMMR01000001.1"/>
</dbReference>
<dbReference type="PANTHER" id="PTHR12159">
    <property type="entry name" value="G/T AND G/U MISMATCH-SPECIFIC DNA GLYCOSYLASE"/>
    <property type="match status" value="1"/>
</dbReference>
<reference evidence="5 6" key="1">
    <citation type="submission" date="2020-08" db="EMBL/GenBank/DDBJ databases">
        <title>novel species in genus Nocardioides.</title>
        <authorList>
            <person name="Zhang G."/>
        </authorList>
    </citation>
    <scope>NUCLEOTIDE SEQUENCE [LARGE SCALE GENOMIC DNA]</scope>
    <source>
        <strain evidence="5 6">SC8A-24</strain>
    </source>
</reference>
<dbReference type="InterPro" id="IPR015637">
    <property type="entry name" value="MUG/TDG"/>
</dbReference>
<gene>
    <name evidence="5" type="ORF">H7344_13170</name>
</gene>
<evidence type="ECO:0000256" key="3">
    <source>
        <dbReference type="ARBA" id="ARBA00023204"/>
    </source>
</evidence>
<protein>
    <recommendedName>
        <fullName evidence="4">Uracil-DNA glycosylase-like domain-containing protein</fullName>
    </recommendedName>
</protein>
<organism evidence="5 6">
    <name type="scientific">Nocardioides deserti</name>
    <dbReference type="NCBI Taxonomy" id="1588644"/>
    <lineage>
        <taxon>Bacteria</taxon>
        <taxon>Bacillati</taxon>
        <taxon>Actinomycetota</taxon>
        <taxon>Actinomycetes</taxon>
        <taxon>Propionibacteriales</taxon>
        <taxon>Nocardioidaceae</taxon>
        <taxon>Nocardioides</taxon>
    </lineage>
</organism>
<evidence type="ECO:0000259" key="4">
    <source>
        <dbReference type="Pfam" id="PF03167"/>
    </source>
</evidence>
<dbReference type="EMBL" id="JACMYC010000007">
    <property type="protein sequence ID" value="MBC2961249.1"/>
    <property type="molecule type" value="Genomic_DNA"/>
</dbReference>
<accession>A0ABR6U9Y0</accession>
<dbReference type="InterPro" id="IPR036895">
    <property type="entry name" value="Uracil-DNA_glycosylase-like_sf"/>
</dbReference>
<dbReference type="PANTHER" id="PTHR12159:SF9">
    <property type="entry name" value="G_T MISMATCH-SPECIFIC THYMINE DNA GLYCOSYLASE"/>
    <property type="match status" value="1"/>
</dbReference>
<name>A0ABR6U9Y0_9ACTN</name>
<keyword evidence="1" id="KW-0227">DNA damage</keyword>
<evidence type="ECO:0000256" key="2">
    <source>
        <dbReference type="ARBA" id="ARBA00022801"/>
    </source>
</evidence>
<dbReference type="Pfam" id="PF03167">
    <property type="entry name" value="UDG"/>
    <property type="match status" value="1"/>
</dbReference>
<evidence type="ECO:0000256" key="1">
    <source>
        <dbReference type="ARBA" id="ARBA00022763"/>
    </source>
</evidence>
<evidence type="ECO:0000313" key="5">
    <source>
        <dbReference type="EMBL" id="MBC2961249.1"/>
    </source>
</evidence>
<dbReference type="Gene3D" id="3.40.470.10">
    <property type="entry name" value="Uracil-DNA glycosylase-like domain"/>
    <property type="match status" value="1"/>
</dbReference>
<feature type="domain" description="Uracil-DNA glycosylase-like" evidence="4">
    <location>
        <begin position="22"/>
        <end position="180"/>
    </location>
</feature>
<sequence length="187" mass="20867">MPERVPVRRRGHRPRVVMVLPPIVAPEPVVVFCGLAGAASTKHRDHYYEGPGNSFWSSLHLSGFTARELAPHEDRLLAEPVDGTPMGLTDLVGHWDPRWVEIDRLVEQMETWQPEWLAITGKGAAAEAARALGRRGRPHLGVQDWYVGPAQVFVLPGPSGANQRRDYDGRPNRLSWWRDLAMICGVG</sequence>
<evidence type="ECO:0000313" key="6">
    <source>
        <dbReference type="Proteomes" id="UP000604001"/>
    </source>
</evidence>
<keyword evidence="2" id="KW-0378">Hydrolase</keyword>
<keyword evidence="3" id="KW-0234">DNA repair</keyword>
<keyword evidence="6" id="KW-1185">Reference proteome</keyword>
<dbReference type="Proteomes" id="UP000604001">
    <property type="component" value="Unassembled WGS sequence"/>
</dbReference>
<comment type="caution">
    <text evidence="5">The sequence shown here is derived from an EMBL/GenBank/DDBJ whole genome shotgun (WGS) entry which is preliminary data.</text>
</comment>
<dbReference type="SUPFAM" id="SSF52141">
    <property type="entry name" value="Uracil-DNA glycosylase-like"/>
    <property type="match status" value="1"/>
</dbReference>